<dbReference type="InterPro" id="IPR036047">
    <property type="entry name" value="F-box-like_dom_sf"/>
</dbReference>
<dbReference type="OrthoDB" id="5354526at2759"/>
<evidence type="ECO:0008006" key="3">
    <source>
        <dbReference type="Google" id="ProtNLM"/>
    </source>
</evidence>
<proteinExistence type="predicted"/>
<protein>
    <recommendedName>
        <fullName evidence="3">F-box domain-containing protein</fullName>
    </recommendedName>
</protein>
<dbReference type="AlphaFoldDB" id="A0A9P5YZ06"/>
<sequence length="538" mass="61178">MDFPDDIWLEIFKFIAPKQLATDIRLTCVRFNQLSIGPRFRHILWLTPVQIDRNSGLWPTDSSRASLAEVLRVGPMHPGIRLYDSIHARMLCLIRLHTLTIAHIPYSKDTFRVLERLPMLRNLRIIDSLYWTPRDFILTELVTRPPQPPMQLPVLPITHLRLQNMSFFNRETPEKSHPLRLLTCPNLKSLAITWDPFVGMAYQLNVHDPLGKNPRAAGNSVATSIYPRPSSSLRSVEVHIPNLSPPFFEGLISLASSPMLRVKIRIEKSVLLKAEIAELASSLRAARYDVTADSTHFRDGSFPSGIRGIWSYTGPLDVLDVFVSPGNNSEMHGIGHEVLELSIDSDASRETPLTHLHLLSSGDTLSDLISRISRLREPLLLQSLDISVFTLDVEIFFAACALLGNLEKLVVRYRYGEVDEDLVITLGSSILPNLKYLRTLRVFCLSKQPAHLPKNINIDSYLMDYILAWSRFNPSLRRVQLGGMGSAWWKRWDTDKWRRAWVEDVHGGEDVYGGDSSDLTWTDESSDLDEVWTELDTT</sequence>
<evidence type="ECO:0000313" key="1">
    <source>
        <dbReference type="EMBL" id="KAF9477119.1"/>
    </source>
</evidence>
<dbReference type="Proteomes" id="UP000807469">
    <property type="component" value="Unassembled WGS sequence"/>
</dbReference>
<dbReference type="SUPFAM" id="SSF81383">
    <property type="entry name" value="F-box domain"/>
    <property type="match status" value="1"/>
</dbReference>
<gene>
    <name evidence="1" type="ORF">BDN70DRAFT_922818</name>
</gene>
<keyword evidence="2" id="KW-1185">Reference proteome</keyword>
<accession>A0A9P5YZ06</accession>
<comment type="caution">
    <text evidence="1">The sequence shown here is derived from an EMBL/GenBank/DDBJ whole genome shotgun (WGS) entry which is preliminary data.</text>
</comment>
<name>A0A9P5YZ06_9AGAR</name>
<organism evidence="1 2">
    <name type="scientific">Pholiota conissans</name>
    <dbReference type="NCBI Taxonomy" id="109636"/>
    <lineage>
        <taxon>Eukaryota</taxon>
        <taxon>Fungi</taxon>
        <taxon>Dikarya</taxon>
        <taxon>Basidiomycota</taxon>
        <taxon>Agaricomycotina</taxon>
        <taxon>Agaricomycetes</taxon>
        <taxon>Agaricomycetidae</taxon>
        <taxon>Agaricales</taxon>
        <taxon>Agaricineae</taxon>
        <taxon>Strophariaceae</taxon>
        <taxon>Pholiota</taxon>
    </lineage>
</organism>
<dbReference type="EMBL" id="MU155271">
    <property type="protein sequence ID" value="KAF9477119.1"/>
    <property type="molecule type" value="Genomic_DNA"/>
</dbReference>
<reference evidence="1" key="1">
    <citation type="submission" date="2020-11" db="EMBL/GenBank/DDBJ databases">
        <authorList>
            <consortium name="DOE Joint Genome Institute"/>
            <person name="Ahrendt S."/>
            <person name="Riley R."/>
            <person name="Andreopoulos W."/>
            <person name="Labutti K."/>
            <person name="Pangilinan J."/>
            <person name="Ruiz-Duenas F.J."/>
            <person name="Barrasa J.M."/>
            <person name="Sanchez-Garcia M."/>
            <person name="Camarero S."/>
            <person name="Miyauchi S."/>
            <person name="Serrano A."/>
            <person name="Linde D."/>
            <person name="Babiker R."/>
            <person name="Drula E."/>
            <person name="Ayuso-Fernandez I."/>
            <person name="Pacheco R."/>
            <person name="Padilla G."/>
            <person name="Ferreira P."/>
            <person name="Barriuso J."/>
            <person name="Kellner H."/>
            <person name="Castanera R."/>
            <person name="Alfaro M."/>
            <person name="Ramirez L."/>
            <person name="Pisabarro A.G."/>
            <person name="Kuo A."/>
            <person name="Tritt A."/>
            <person name="Lipzen A."/>
            <person name="He G."/>
            <person name="Yan M."/>
            <person name="Ng V."/>
            <person name="Cullen D."/>
            <person name="Martin F."/>
            <person name="Rosso M.-N."/>
            <person name="Henrissat B."/>
            <person name="Hibbett D."/>
            <person name="Martinez A.T."/>
            <person name="Grigoriev I.V."/>
        </authorList>
    </citation>
    <scope>NUCLEOTIDE SEQUENCE</scope>
    <source>
        <strain evidence="1">CIRM-BRFM 674</strain>
    </source>
</reference>
<evidence type="ECO:0000313" key="2">
    <source>
        <dbReference type="Proteomes" id="UP000807469"/>
    </source>
</evidence>